<evidence type="ECO:0000256" key="5">
    <source>
        <dbReference type="SAM" id="SignalP"/>
    </source>
</evidence>
<reference evidence="7 8" key="1">
    <citation type="submission" date="2018-02" db="EMBL/GenBank/DDBJ databases">
        <title>Comparative genomes isolates from brazilian mangrove.</title>
        <authorList>
            <person name="Araujo J.E."/>
            <person name="Taketani R.G."/>
            <person name="Silva M.C.P."/>
            <person name="Loureco M.V."/>
            <person name="Andreote F.D."/>
        </authorList>
    </citation>
    <scope>NUCLEOTIDE SEQUENCE [LARGE SCALE GENOMIC DNA]</scope>
    <source>
        <strain evidence="7 8">NAP PRIS-MGV</strain>
    </source>
</reference>
<keyword evidence="3" id="KW-0326">Glycosidase</keyword>
<organism evidence="7 8">
    <name type="scientific">Blastopirellula marina</name>
    <dbReference type="NCBI Taxonomy" id="124"/>
    <lineage>
        <taxon>Bacteria</taxon>
        <taxon>Pseudomonadati</taxon>
        <taxon>Planctomycetota</taxon>
        <taxon>Planctomycetia</taxon>
        <taxon>Pirellulales</taxon>
        <taxon>Pirellulaceae</taxon>
        <taxon>Blastopirellula</taxon>
    </lineage>
</organism>
<gene>
    <name evidence="7" type="ORF">C5Y98_24835</name>
</gene>
<dbReference type="RefSeq" id="WP_105358437.1">
    <property type="nucleotide sequence ID" value="NZ_PUIB01000025.1"/>
</dbReference>
<dbReference type="PANTHER" id="PTHR35279">
    <property type="match status" value="1"/>
</dbReference>
<feature type="region of interest" description="Disordered" evidence="4">
    <location>
        <begin position="342"/>
        <end position="364"/>
    </location>
</feature>
<dbReference type="InterPro" id="IPR023296">
    <property type="entry name" value="Glyco_hydro_beta-prop_sf"/>
</dbReference>
<evidence type="ECO:0000256" key="1">
    <source>
        <dbReference type="ARBA" id="ARBA00009902"/>
    </source>
</evidence>
<evidence type="ECO:0000313" key="8">
    <source>
        <dbReference type="Proteomes" id="UP000239388"/>
    </source>
</evidence>
<name>A0A2S8F874_9BACT</name>
<dbReference type="InterPro" id="IPR013148">
    <property type="entry name" value="Glyco_hydro_32_N"/>
</dbReference>
<dbReference type="PANTHER" id="PTHR35279:SF1">
    <property type="entry name" value="ARABINANASE_LEVANSUCRASE_INVERTASE"/>
    <property type="match status" value="1"/>
</dbReference>
<proteinExistence type="inferred from homology"/>
<comment type="similarity">
    <text evidence="1">Belongs to the glycosyl hydrolase 32 family.</text>
</comment>
<feature type="signal peptide" evidence="5">
    <location>
        <begin position="1"/>
        <end position="35"/>
    </location>
</feature>
<dbReference type="GO" id="GO:0016757">
    <property type="term" value="F:glycosyltransferase activity"/>
    <property type="evidence" value="ECO:0007669"/>
    <property type="project" value="UniProtKB-KW"/>
</dbReference>
<dbReference type="SUPFAM" id="SSF75005">
    <property type="entry name" value="Arabinanase/levansucrase/invertase"/>
    <property type="match status" value="2"/>
</dbReference>
<dbReference type="Pfam" id="PF00251">
    <property type="entry name" value="Glyco_hydro_32N"/>
    <property type="match status" value="1"/>
</dbReference>
<evidence type="ECO:0000313" key="7">
    <source>
        <dbReference type="EMBL" id="PQO28134.1"/>
    </source>
</evidence>
<protein>
    <recommendedName>
        <fullName evidence="6">Glycosyl hydrolase family 32 N-terminal domain-containing protein</fullName>
    </recommendedName>
</protein>
<keyword evidence="5" id="KW-0732">Signal</keyword>
<comment type="caution">
    <text evidence="7">The sequence shown here is derived from an EMBL/GenBank/DDBJ whole genome shotgun (WGS) entry which is preliminary data.</text>
</comment>
<dbReference type="Proteomes" id="UP000239388">
    <property type="component" value="Unassembled WGS sequence"/>
</dbReference>
<feature type="chain" id="PRO_5015566558" description="Glycosyl hydrolase family 32 N-terminal domain-containing protein" evidence="5">
    <location>
        <begin position="36"/>
        <end position="364"/>
    </location>
</feature>
<evidence type="ECO:0000256" key="4">
    <source>
        <dbReference type="SAM" id="MobiDB-lite"/>
    </source>
</evidence>
<dbReference type="Gene3D" id="2.115.10.20">
    <property type="entry name" value="Glycosyl hydrolase domain, family 43"/>
    <property type="match status" value="2"/>
</dbReference>
<evidence type="ECO:0000256" key="2">
    <source>
        <dbReference type="ARBA" id="ARBA00022801"/>
    </source>
</evidence>
<dbReference type="AlphaFoldDB" id="A0A2S8F874"/>
<accession>A0A2S8F874</accession>
<evidence type="ECO:0000256" key="3">
    <source>
        <dbReference type="ARBA" id="ARBA00023295"/>
    </source>
</evidence>
<evidence type="ECO:0000259" key="6">
    <source>
        <dbReference type="Pfam" id="PF00251"/>
    </source>
</evidence>
<feature type="domain" description="Glycosyl hydrolase family 32 N-terminal" evidence="6">
    <location>
        <begin position="114"/>
        <end position="238"/>
    </location>
</feature>
<sequence length="364" mass="39960">MRPKRQRIWQSIKPPHSVYVLATFLGLLLANIASAADDPEPLAIDVIIQGTEPSELAPHGEGNVYAPDILLENGTYRMWYGGLGKDGHDRIHYAESKDGIGWKKRGVVLEDKTANHVNDPSVLRVKDRYFMYYTVASAGVTDRIDVATSEDGIKWQRHGTALQAGNPGEWDGLLVGRPSVLFEDGQFKMWYDGRKDLPLGAPDLTAPKSTTSKRSVGYATSKDGLTWTKHAENPVYGNDAGGVHVVRYKTCYLMLFESHGGTMIAESRDGLRWENAQLLVKPSGRPVDKHGHVTPFLLAQEPGKKVLLYVGAAKAATWDRNSIARIPLDADMLNQRITCQSGSAENRVSQENAGATNGSPGIRE</sequence>
<keyword evidence="2" id="KW-0378">Hydrolase</keyword>
<dbReference type="EMBL" id="PUIB01000025">
    <property type="protein sequence ID" value="PQO28134.1"/>
    <property type="molecule type" value="Genomic_DNA"/>
</dbReference>